<evidence type="ECO:0000313" key="2">
    <source>
        <dbReference type="EMBL" id="MCO6025934.1"/>
    </source>
</evidence>
<dbReference type="PANTHER" id="PTHR32385:SF15">
    <property type="entry name" value="INOSITOL PHOSPHOCERAMIDE MANNOSYLTRANSFERASE 1"/>
    <property type="match status" value="1"/>
</dbReference>
<accession>A0ABT1BXX1</accession>
<dbReference type="InterPro" id="IPR007577">
    <property type="entry name" value="GlycoTrfase_DXD_sugar-bd_CS"/>
</dbReference>
<dbReference type="GO" id="GO:0016757">
    <property type="term" value="F:glycosyltransferase activity"/>
    <property type="evidence" value="ECO:0007669"/>
    <property type="project" value="UniProtKB-KW"/>
</dbReference>
<dbReference type="Pfam" id="PF04488">
    <property type="entry name" value="Gly_transf_sug"/>
    <property type="match status" value="1"/>
</dbReference>
<dbReference type="RefSeq" id="WP_252761292.1">
    <property type="nucleotide sequence ID" value="NZ_JAMXLY010000033.1"/>
</dbReference>
<dbReference type="Gene3D" id="3.90.550.20">
    <property type="match status" value="1"/>
</dbReference>
<protein>
    <submittedName>
        <fullName evidence="2">Mannosyltransferase</fullName>
    </submittedName>
</protein>
<sequence length="221" mass="25764">MPDYEIREWNETNFDLDSIPWTKEAVSIGKWSLASDYIRHYAIYKYGGIYMDTDVMTYKSFDEFLKYDFFTSVEFHPEGFEPGKDIDENGLPRPGKKAVANLGLLAACFGAKPGHPFIKECMDYFGTRHYIHPDGTLDEEVINPGVMALILTKYGFRFFDKTQLLDNNIAVFKSNVFAGDPMTRDAASYAMHFMDNSWKKKNWKWRLRTFLESYFPSILRK</sequence>
<keyword evidence="3" id="KW-1185">Reference proteome</keyword>
<comment type="caution">
    <text evidence="2">The sequence shown here is derived from an EMBL/GenBank/DDBJ whole genome shotgun (WGS) entry which is preliminary data.</text>
</comment>
<dbReference type="EMBL" id="JAMXLY010000033">
    <property type="protein sequence ID" value="MCO6025934.1"/>
    <property type="molecule type" value="Genomic_DNA"/>
</dbReference>
<dbReference type="PANTHER" id="PTHR32385">
    <property type="entry name" value="MANNOSYL PHOSPHORYLINOSITOL CERAMIDE SYNTHASE"/>
    <property type="match status" value="1"/>
</dbReference>
<evidence type="ECO:0000313" key="3">
    <source>
        <dbReference type="Proteomes" id="UP001204015"/>
    </source>
</evidence>
<proteinExistence type="predicted"/>
<reference evidence="2 3" key="1">
    <citation type="submission" date="2022-06" db="EMBL/GenBank/DDBJ databases">
        <title>A taxonomic note on the genus Prevotella: Description of four novel genera and emended description of the genera Hallella and Xylanibacter.</title>
        <authorList>
            <person name="Hitch T.C.A."/>
        </authorList>
    </citation>
    <scope>NUCLEOTIDE SEQUENCE [LARGE SCALE GENOMIC DNA]</scope>
    <source>
        <strain evidence="2 3">DSM 100619</strain>
    </source>
</reference>
<gene>
    <name evidence="2" type="ORF">NG821_08810</name>
</gene>
<keyword evidence="1" id="KW-0808">Transferase</keyword>
<name>A0ABT1BXX1_9BACT</name>
<dbReference type="InterPro" id="IPR051706">
    <property type="entry name" value="Glycosyltransferase_domain"/>
</dbReference>
<evidence type="ECO:0000256" key="1">
    <source>
        <dbReference type="ARBA" id="ARBA00022679"/>
    </source>
</evidence>
<dbReference type="InterPro" id="IPR029044">
    <property type="entry name" value="Nucleotide-diphossugar_trans"/>
</dbReference>
<organism evidence="2 3">
    <name type="scientific">Segatella cerevisiae</name>
    <dbReference type="NCBI Taxonomy" id="2053716"/>
    <lineage>
        <taxon>Bacteria</taxon>
        <taxon>Pseudomonadati</taxon>
        <taxon>Bacteroidota</taxon>
        <taxon>Bacteroidia</taxon>
        <taxon>Bacteroidales</taxon>
        <taxon>Prevotellaceae</taxon>
        <taxon>Segatella</taxon>
    </lineage>
</organism>
<dbReference type="Proteomes" id="UP001204015">
    <property type="component" value="Unassembled WGS sequence"/>
</dbReference>
<keyword evidence="2" id="KW-0328">Glycosyltransferase</keyword>
<dbReference type="SUPFAM" id="SSF53448">
    <property type="entry name" value="Nucleotide-diphospho-sugar transferases"/>
    <property type="match status" value="1"/>
</dbReference>